<feature type="transmembrane region" description="Helical" evidence="7">
    <location>
        <begin position="153"/>
        <end position="172"/>
    </location>
</feature>
<dbReference type="InterPro" id="IPR005829">
    <property type="entry name" value="Sugar_transporter_CS"/>
</dbReference>
<dbReference type="OrthoDB" id="4042314at2"/>
<dbReference type="PROSITE" id="PS00216">
    <property type="entry name" value="SUGAR_TRANSPORT_1"/>
    <property type="match status" value="1"/>
</dbReference>
<feature type="transmembrane region" description="Helical" evidence="7">
    <location>
        <begin position="178"/>
        <end position="199"/>
    </location>
</feature>
<dbReference type="InterPro" id="IPR011701">
    <property type="entry name" value="MFS"/>
</dbReference>
<evidence type="ECO:0000256" key="1">
    <source>
        <dbReference type="ARBA" id="ARBA00004651"/>
    </source>
</evidence>
<dbReference type="RefSeq" id="WP_131350012.1">
    <property type="nucleotide sequence ID" value="NZ_SJKB01000001.1"/>
</dbReference>
<feature type="transmembrane region" description="Helical" evidence="7">
    <location>
        <begin position="380"/>
        <end position="398"/>
    </location>
</feature>
<keyword evidence="10" id="KW-1185">Reference proteome</keyword>
<feature type="transmembrane region" description="Helical" evidence="7">
    <location>
        <begin position="63"/>
        <end position="83"/>
    </location>
</feature>
<keyword evidence="5 7" id="KW-1133">Transmembrane helix</keyword>
<keyword evidence="6 7" id="KW-0472">Membrane</keyword>
<evidence type="ECO:0000259" key="8">
    <source>
        <dbReference type="PROSITE" id="PS50850"/>
    </source>
</evidence>
<sequence>MSTAPSDPPGVDEARFRDAVRGLPSRVWIISLGILVNQVGNFLPVFIVLYLTQRGYSAGAAGLVLGVTGLGKVLGNAVGGYLADKLGRRWTIVLSAVTTAGLTAIVPFLGPLLAIVAVAGLIGVTSQLYRPAAAAVLIDSVTTNQQRLAAVGVYRFAMNIGAALGGVIGGVLASSSYVGLFLGNAAACLLFGVVVAALLRDAPQVLADDAEEEDDRAVGYRQALSDRLLVRFLLMTVVAEFVYIQSTVGLPLHVNDAGLSARDFGLLIGLNGLLVLVLELPITGWVSRYRPEYVLAIGNLIVGVGLALTGFATDMVLLSATVLIWTFGEMVTSTYSQAYLGSLAPPHLVGRYQGLHGVAYTIGTGAGPLIGGAVYAISPWALWILIGVAGVLSAQLCLPRRRPRSE</sequence>
<dbReference type="InterPro" id="IPR020846">
    <property type="entry name" value="MFS_dom"/>
</dbReference>
<dbReference type="Pfam" id="PF07690">
    <property type="entry name" value="MFS_1"/>
    <property type="match status" value="1"/>
</dbReference>
<dbReference type="PROSITE" id="PS50850">
    <property type="entry name" value="MFS"/>
    <property type="match status" value="1"/>
</dbReference>
<feature type="transmembrane region" description="Helical" evidence="7">
    <location>
        <begin position="228"/>
        <end position="244"/>
    </location>
</feature>
<proteinExistence type="predicted"/>
<evidence type="ECO:0000256" key="7">
    <source>
        <dbReference type="SAM" id="Phobius"/>
    </source>
</evidence>
<evidence type="ECO:0000256" key="2">
    <source>
        <dbReference type="ARBA" id="ARBA00022448"/>
    </source>
</evidence>
<comment type="subcellular location">
    <subcellularLocation>
        <location evidence="1">Cell membrane</location>
        <topology evidence="1">Multi-pass membrane protein</topology>
    </subcellularLocation>
</comment>
<keyword evidence="2" id="KW-0813">Transport</keyword>
<dbReference type="Proteomes" id="UP000291144">
    <property type="component" value="Unassembled WGS sequence"/>
</dbReference>
<evidence type="ECO:0000256" key="5">
    <source>
        <dbReference type="ARBA" id="ARBA00022989"/>
    </source>
</evidence>
<keyword evidence="3" id="KW-1003">Cell membrane</keyword>
<dbReference type="InterPro" id="IPR050171">
    <property type="entry name" value="MFS_Transporters"/>
</dbReference>
<evidence type="ECO:0000256" key="6">
    <source>
        <dbReference type="ARBA" id="ARBA00023136"/>
    </source>
</evidence>
<dbReference type="AlphaFoldDB" id="A0A4R0KXQ2"/>
<dbReference type="EMBL" id="SJKB01000001">
    <property type="protein sequence ID" value="TCC65549.1"/>
    <property type="molecule type" value="Genomic_DNA"/>
</dbReference>
<accession>A0A4R0KXQ2</accession>
<organism evidence="9 10">
    <name type="scientific">Kribbella pittospori</name>
    <dbReference type="NCBI Taxonomy" id="722689"/>
    <lineage>
        <taxon>Bacteria</taxon>
        <taxon>Bacillati</taxon>
        <taxon>Actinomycetota</taxon>
        <taxon>Actinomycetes</taxon>
        <taxon>Propionibacteriales</taxon>
        <taxon>Kribbellaceae</taxon>
        <taxon>Kribbella</taxon>
    </lineage>
</organism>
<protein>
    <submittedName>
        <fullName evidence="9">MFS transporter</fullName>
    </submittedName>
</protein>
<gene>
    <name evidence="9" type="ORF">E0H73_00990</name>
</gene>
<evidence type="ECO:0000256" key="3">
    <source>
        <dbReference type="ARBA" id="ARBA00022475"/>
    </source>
</evidence>
<evidence type="ECO:0000313" key="9">
    <source>
        <dbReference type="EMBL" id="TCC65549.1"/>
    </source>
</evidence>
<dbReference type="Gene3D" id="1.20.1250.20">
    <property type="entry name" value="MFS general substrate transporter like domains"/>
    <property type="match status" value="1"/>
</dbReference>
<keyword evidence="4 7" id="KW-0812">Transmembrane</keyword>
<dbReference type="PANTHER" id="PTHR23517">
    <property type="entry name" value="RESISTANCE PROTEIN MDTM, PUTATIVE-RELATED-RELATED"/>
    <property type="match status" value="1"/>
</dbReference>
<feature type="transmembrane region" description="Helical" evidence="7">
    <location>
        <begin position="294"/>
        <end position="327"/>
    </location>
</feature>
<feature type="transmembrane region" description="Helical" evidence="7">
    <location>
        <begin position="89"/>
        <end position="122"/>
    </location>
</feature>
<dbReference type="InterPro" id="IPR036259">
    <property type="entry name" value="MFS_trans_sf"/>
</dbReference>
<evidence type="ECO:0000313" key="10">
    <source>
        <dbReference type="Proteomes" id="UP000291144"/>
    </source>
</evidence>
<reference evidence="9 10" key="1">
    <citation type="submission" date="2019-02" db="EMBL/GenBank/DDBJ databases">
        <title>Kribbella capetownensis sp. nov. and Kribbella speibonae sp. nov., isolated from soil.</title>
        <authorList>
            <person name="Curtis S.M."/>
            <person name="Norton I."/>
            <person name="Everest G.J."/>
            <person name="Meyers P.R."/>
        </authorList>
    </citation>
    <scope>NUCLEOTIDE SEQUENCE [LARGE SCALE GENOMIC DNA]</scope>
    <source>
        <strain evidence="9 10">NRRL B-24813</strain>
    </source>
</reference>
<dbReference type="SUPFAM" id="SSF103473">
    <property type="entry name" value="MFS general substrate transporter"/>
    <property type="match status" value="1"/>
</dbReference>
<feature type="transmembrane region" description="Helical" evidence="7">
    <location>
        <begin position="27"/>
        <end position="51"/>
    </location>
</feature>
<dbReference type="GO" id="GO:0005886">
    <property type="term" value="C:plasma membrane"/>
    <property type="evidence" value="ECO:0007669"/>
    <property type="project" value="UniProtKB-SubCell"/>
</dbReference>
<comment type="caution">
    <text evidence="9">The sequence shown here is derived from an EMBL/GenBank/DDBJ whole genome shotgun (WGS) entry which is preliminary data.</text>
</comment>
<name>A0A4R0KXQ2_9ACTN</name>
<dbReference type="PANTHER" id="PTHR23517:SF2">
    <property type="entry name" value="MULTIDRUG RESISTANCE PROTEIN MDTH"/>
    <property type="match status" value="1"/>
</dbReference>
<feature type="domain" description="Major facilitator superfamily (MFS) profile" evidence="8">
    <location>
        <begin position="26"/>
        <end position="402"/>
    </location>
</feature>
<dbReference type="GO" id="GO:0022857">
    <property type="term" value="F:transmembrane transporter activity"/>
    <property type="evidence" value="ECO:0007669"/>
    <property type="project" value="InterPro"/>
</dbReference>
<feature type="transmembrane region" description="Helical" evidence="7">
    <location>
        <begin position="264"/>
        <end position="282"/>
    </location>
</feature>
<evidence type="ECO:0000256" key="4">
    <source>
        <dbReference type="ARBA" id="ARBA00022692"/>
    </source>
</evidence>